<keyword evidence="4" id="KW-1185">Reference proteome</keyword>
<protein>
    <recommendedName>
        <fullName evidence="2">DUF6273 domain-containing protein</fullName>
    </recommendedName>
</protein>
<evidence type="ECO:0000259" key="2">
    <source>
        <dbReference type="Pfam" id="PF19789"/>
    </source>
</evidence>
<evidence type="ECO:0000256" key="1">
    <source>
        <dbReference type="SAM" id="Phobius"/>
    </source>
</evidence>
<keyword evidence="1" id="KW-1133">Transmembrane helix</keyword>
<feature type="transmembrane region" description="Helical" evidence="1">
    <location>
        <begin position="351"/>
        <end position="370"/>
    </location>
</feature>
<dbReference type="RefSeq" id="WP_185122714.1">
    <property type="nucleotide sequence ID" value="NZ_JACJVQ010000023.1"/>
</dbReference>
<comment type="caution">
    <text evidence="3">The sequence shown here is derived from an EMBL/GenBank/DDBJ whole genome shotgun (WGS) entry which is preliminary data.</text>
</comment>
<feature type="transmembrane region" description="Helical" evidence="1">
    <location>
        <begin position="87"/>
        <end position="102"/>
    </location>
</feature>
<feature type="transmembrane region" description="Helical" evidence="1">
    <location>
        <begin position="66"/>
        <end position="81"/>
    </location>
</feature>
<accession>A0A841T1R8</accession>
<name>A0A841T1R8_9BACL</name>
<reference evidence="3 4" key="1">
    <citation type="submission" date="2020-08" db="EMBL/GenBank/DDBJ databases">
        <title>Cohnella phylogeny.</title>
        <authorList>
            <person name="Dunlap C."/>
        </authorList>
    </citation>
    <scope>NUCLEOTIDE SEQUENCE [LARGE SCALE GENOMIC DNA]</scope>
    <source>
        <strain evidence="3 4">DSM 25241</strain>
    </source>
</reference>
<dbReference type="AlphaFoldDB" id="A0A841T1R8"/>
<evidence type="ECO:0000313" key="4">
    <source>
        <dbReference type="Proteomes" id="UP000535838"/>
    </source>
</evidence>
<feature type="transmembrane region" description="Helical" evidence="1">
    <location>
        <begin position="326"/>
        <end position="344"/>
    </location>
</feature>
<feature type="transmembrane region" description="Helical" evidence="1">
    <location>
        <begin position="43"/>
        <end position="59"/>
    </location>
</feature>
<feature type="transmembrane region" description="Helical" evidence="1">
    <location>
        <begin position="263"/>
        <end position="283"/>
    </location>
</feature>
<sequence length="558" mass="64284">MALFLKKKWRIQLSADLSVKIVFAVMFLDCGYLVYFNSFYGESTTLIFLVMAFVLLFYLERNDNGYWIYAGALLSLFLFSGSKAANFPSTVLLSIPLAYYAIKKENLKKKILVCVSIVVMLVASYRYVMIAPEWMTKMTTFQSVFFGVLYKNPSPEKAAEDLGLPRELSKLEALNANVRHPLNPYYKRDPDFKSEFFDRVDKFGVFKYYLTHPSFFAAKLDESAEAALPLRPTYLSNINLPSERADLRFAFRWNLWESFRKEAAGFASVFFGVVSVLYVANVVSLVRKRADFYRILLRLALLCAAAGQFIVPIVSNGNADLQKHMFLFNVHFDMLIVVLLLDNLDYRSLTFRRIAIAVAALLAIIAFYPGSPGTVTIGRFDDKPIKWYVLDRQDDRIKIIAKNALYRRAYDERSNDYSQASIRSDLNAKANEWFTPEERSRILWTEYPALCNESNSPQSEKGDRPHYWFSPIKYVSQDSNRAYRKMYSAYLTLPSVDDAEKLFKLSKSASVLSHDYWLAAPYYNSSDMARVVASDYQVYHRKVDAVLGVRPVMWVKLR</sequence>
<feature type="transmembrane region" description="Helical" evidence="1">
    <location>
        <begin position="295"/>
        <end position="314"/>
    </location>
</feature>
<dbReference type="InterPro" id="IPR046240">
    <property type="entry name" value="DUF6273"/>
</dbReference>
<dbReference type="EMBL" id="JACJVQ010000023">
    <property type="protein sequence ID" value="MBB6637502.1"/>
    <property type="molecule type" value="Genomic_DNA"/>
</dbReference>
<keyword evidence="1" id="KW-0472">Membrane</keyword>
<evidence type="ECO:0000313" key="3">
    <source>
        <dbReference type="EMBL" id="MBB6637502.1"/>
    </source>
</evidence>
<feature type="transmembrane region" description="Helical" evidence="1">
    <location>
        <begin position="111"/>
        <end position="128"/>
    </location>
</feature>
<feature type="transmembrane region" description="Helical" evidence="1">
    <location>
        <begin position="21"/>
        <end position="37"/>
    </location>
</feature>
<feature type="domain" description="DUF6273" evidence="2">
    <location>
        <begin position="398"/>
        <end position="556"/>
    </location>
</feature>
<proteinExistence type="predicted"/>
<keyword evidence="1" id="KW-0812">Transmembrane</keyword>
<dbReference type="Proteomes" id="UP000535838">
    <property type="component" value="Unassembled WGS sequence"/>
</dbReference>
<dbReference type="Pfam" id="PF19789">
    <property type="entry name" value="DUF6273"/>
    <property type="match status" value="1"/>
</dbReference>
<gene>
    <name evidence="3" type="ORF">H7B67_25515</name>
</gene>
<organism evidence="3 4">
    <name type="scientific">Cohnella thailandensis</name>
    <dbReference type="NCBI Taxonomy" id="557557"/>
    <lineage>
        <taxon>Bacteria</taxon>
        <taxon>Bacillati</taxon>
        <taxon>Bacillota</taxon>
        <taxon>Bacilli</taxon>
        <taxon>Bacillales</taxon>
        <taxon>Paenibacillaceae</taxon>
        <taxon>Cohnella</taxon>
    </lineage>
</organism>